<dbReference type="InterPro" id="IPR039536">
    <property type="entry name" value="TetR_C_Proteobacteria"/>
</dbReference>
<dbReference type="RefSeq" id="WP_166993079.1">
    <property type="nucleotide sequence ID" value="NZ_CP061169.1"/>
</dbReference>
<feature type="domain" description="HTH tetR-type" evidence="6">
    <location>
        <begin position="22"/>
        <end position="82"/>
    </location>
</feature>
<dbReference type="Pfam" id="PF00440">
    <property type="entry name" value="TetR_N"/>
    <property type="match status" value="1"/>
</dbReference>
<dbReference type="PROSITE" id="PS50977">
    <property type="entry name" value="HTH_TETR_2"/>
    <property type="match status" value="1"/>
</dbReference>
<feature type="region of interest" description="Disordered" evidence="5">
    <location>
        <begin position="1"/>
        <end position="21"/>
    </location>
</feature>
<dbReference type="PANTHER" id="PTHR30055">
    <property type="entry name" value="HTH-TYPE TRANSCRIPTIONAL REGULATOR RUTR"/>
    <property type="match status" value="1"/>
</dbReference>
<evidence type="ECO:0000256" key="4">
    <source>
        <dbReference type="PROSITE-ProRule" id="PRU00335"/>
    </source>
</evidence>
<dbReference type="Gene3D" id="1.10.357.10">
    <property type="entry name" value="Tetracycline Repressor, domain 2"/>
    <property type="match status" value="1"/>
</dbReference>
<feature type="DNA-binding region" description="H-T-H motif" evidence="4">
    <location>
        <begin position="45"/>
        <end position="64"/>
    </location>
</feature>
<dbReference type="EMBL" id="CP061169">
    <property type="protein sequence ID" value="QPZ37076.1"/>
    <property type="molecule type" value="Genomic_DNA"/>
</dbReference>
<keyword evidence="2 4" id="KW-0238">DNA-binding</keyword>
<name>A0ABX6YE58_9MICO</name>
<keyword evidence="1" id="KW-0805">Transcription regulation</keyword>
<evidence type="ECO:0000256" key="5">
    <source>
        <dbReference type="SAM" id="MobiDB-lite"/>
    </source>
</evidence>
<keyword evidence="3" id="KW-0804">Transcription</keyword>
<evidence type="ECO:0000313" key="8">
    <source>
        <dbReference type="Proteomes" id="UP000662814"/>
    </source>
</evidence>
<evidence type="ECO:0000256" key="2">
    <source>
        <dbReference type="ARBA" id="ARBA00023125"/>
    </source>
</evidence>
<keyword evidence="8" id="KW-1185">Reference proteome</keyword>
<dbReference type="PANTHER" id="PTHR30055:SF234">
    <property type="entry name" value="HTH-TYPE TRANSCRIPTIONAL REGULATOR BETI"/>
    <property type="match status" value="1"/>
</dbReference>
<dbReference type="InterPro" id="IPR001647">
    <property type="entry name" value="HTH_TetR"/>
</dbReference>
<dbReference type="InterPro" id="IPR023772">
    <property type="entry name" value="DNA-bd_HTH_TetR-type_CS"/>
</dbReference>
<evidence type="ECO:0000259" key="6">
    <source>
        <dbReference type="PROSITE" id="PS50977"/>
    </source>
</evidence>
<reference evidence="7 8" key="1">
    <citation type="submission" date="2020-12" db="EMBL/GenBank/DDBJ databases">
        <title>Microbacterium sp. HY060.</title>
        <authorList>
            <person name="Zhou J."/>
        </authorList>
    </citation>
    <scope>NUCLEOTIDE SEQUENCE [LARGE SCALE GENOMIC DNA]</scope>
    <source>
        <strain evidence="7 8">HY60</strain>
    </source>
</reference>
<organism evidence="7 8">
    <name type="scientific">Paramicrobacterium chengjingii</name>
    <dbReference type="NCBI Taxonomy" id="2769067"/>
    <lineage>
        <taxon>Bacteria</taxon>
        <taxon>Bacillati</taxon>
        <taxon>Actinomycetota</taxon>
        <taxon>Actinomycetes</taxon>
        <taxon>Micrococcales</taxon>
        <taxon>Microbacteriaceae</taxon>
        <taxon>Paramicrobacterium</taxon>
    </lineage>
</organism>
<dbReference type="PRINTS" id="PR00455">
    <property type="entry name" value="HTHTETR"/>
</dbReference>
<dbReference type="PROSITE" id="PS01081">
    <property type="entry name" value="HTH_TETR_1"/>
    <property type="match status" value="1"/>
</dbReference>
<dbReference type="InterPro" id="IPR009057">
    <property type="entry name" value="Homeodomain-like_sf"/>
</dbReference>
<dbReference type="SUPFAM" id="SSF46689">
    <property type="entry name" value="Homeodomain-like"/>
    <property type="match status" value="1"/>
</dbReference>
<dbReference type="Pfam" id="PF14246">
    <property type="entry name" value="TetR_C_7"/>
    <property type="match status" value="1"/>
</dbReference>
<dbReference type="InterPro" id="IPR050109">
    <property type="entry name" value="HTH-type_TetR-like_transc_reg"/>
</dbReference>
<dbReference type="Proteomes" id="UP000662814">
    <property type="component" value="Chromosome"/>
</dbReference>
<evidence type="ECO:0000256" key="1">
    <source>
        <dbReference type="ARBA" id="ARBA00023015"/>
    </source>
</evidence>
<evidence type="ECO:0000313" key="7">
    <source>
        <dbReference type="EMBL" id="QPZ37076.1"/>
    </source>
</evidence>
<gene>
    <name evidence="7" type="ORF">HCR76_09300</name>
</gene>
<evidence type="ECO:0000256" key="3">
    <source>
        <dbReference type="ARBA" id="ARBA00023163"/>
    </source>
</evidence>
<proteinExistence type="predicted"/>
<sequence length="200" mass="21990">MTVSDRRAPARKRGRPTAAERVQRRSQILEAALAVFLEHGFGNTTIEQLAQAARVSKRTIYSYFGDKAAVFAEMVQRLAKGVSTEPPPGDTLETLATRIVTRLHSAELIGLHQLVIAESSRFPELAVTLHSNGDERHIARLAEHLRAERGPEAEQLAPVLFTLLLGLPHRMRLLGLLDPVTDDEATTHARSALDVLGLAR</sequence>
<accession>A0ABX6YE58</accession>
<protein>
    <submittedName>
        <fullName evidence="7">TetR/AcrR family transcriptional regulator</fullName>
    </submittedName>
</protein>